<dbReference type="VEuPathDB" id="FungiDB:I7I51_07540"/>
<feature type="compositionally biased region" description="Basic and acidic residues" evidence="1">
    <location>
        <begin position="50"/>
        <end position="71"/>
    </location>
</feature>
<feature type="region of interest" description="Disordered" evidence="1">
    <location>
        <begin position="43"/>
        <end position="72"/>
    </location>
</feature>
<name>A0A8A1M1P3_AJECA</name>
<reference evidence="2" key="1">
    <citation type="submission" date="2021-01" db="EMBL/GenBank/DDBJ databases">
        <title>Chromosome-level genome assembly of a human fungal pathogen reveals clustering of transcriptionally co-regulated genes.</title>
        <authorList>
            <person name="Voorhies M."/>
            <person name="Cohen S."/>
            <person name="Shea T.P."/>
            <person name="Petrus S."/>
            <person name="Munoz J.F."/>
            <person name="Poplawski S."/>
            <person name="Goldman W.E."/>
            <person name="Michael T."/>
            <person name="Cuomo C.A."/>
            <person name="Sil A."/>
            <person name="Beyhan S."/>
        </authorList>
    </citation>
    <scope>NUCLEOTIDE SEQUENCE</scope>
    <source>
        <strain evidence="2">WU24</strain>
    </source>
</reference>
<evidence type="ECO:0000313" key="2">
    <source>
        <dbReference type="EMBL" id="QSS58117.1"/>
    </source>
</evidence>
<proteinExistence type="predicted"/>
<accession>A0A8A1M1P3</accession>
<gene>
    <name evidence="2" type="ORF">I7I51_07540</name>
</gene>
<dbReference type="Proteomes" id="UP000663671">
    <property type="component" value="Chromosome 2"/>
</dbReference>
<dbReference type="AlphaFoldDB" id="A0A8A1M1P3"/>
<dbReference type="EMBL" id="CP069109">
    <property type="protein sequence ID" value="QSS58117.1"/>
    <property type="molecule type" value="Genomic_DNA"/>
</dbReference>
<sequence length="109" mass="11970">MVASKGPSSRASAKHVFISKPALLDVDGEAWTIQYYHCNQLQHYHPSSSRSDDDKVKSRTDTRIEQTRPHSNEQLPWTGVVISKFVQLINAGHDAKGAQAGGDMGFGGY</sequence>
<organism evidence="2 3">
    <name type="scientific">Ajellomyces capsulatus</name>
    <name type="common">Darling's disease fungus</name>
    <name type="synonym">Histoplasma capsulatum</name>
    <dbReference type="NCBI Taxonomy" id="5037"/>
    <lineage>
        <taxon>Eukaryota</taxon>
        <taxon>Fungi</taxon>
        <taxon>Dikarya</taxon>
        <taxon>Ascomycota</taxon>
        <taxon>Pezizomycotina</taxon>
        <taxon>Eurotiomycetes</taxon>
        <taxon>Eurotiomycetidae</taxon>
        <taxon>Onygenales</taxon>
        <taxon>Ajellomycetaceae</taxon>
        <taxon>Histoplasma</taxon>
    </lineage>
</organism>
<evidence type="ECO:0000313" key="3">
    <source>
        <dbReference type="Proteomes" id="UP000663671"/>
    </source>
</evidence>
<protein>
    <submittedName>
        <fullName evidence="2">Uncharacterized protein</fullName>
    </submittedName>
</protein>
<evidence type="ECO:0000256" key="1">
    <source>
        <dbReference type="SAM" id="MobiDB-lite"/>
    </source>
</evidence>